<name>A0A0P6XRA8_9CHLR</name>
<evidence type="ECO:0000256" key="3">
    <source>
        <dbReference type="ARBA" id="ARBA00010281"/>
    </source>
</evidence>
<dbReference type="GO" id="GO:0005978">
    <property type="term" value="P:glycogen biosynthetic process"/>
    <property type="evidence" value="ECO:0007669"/>
    <property type="project" value="UniProtKB-UniRule"/>
</dbReference>
<gene>
    <name evidence="7" type="primary">glgA</name>
    <name evidence="10" type="ORF">ADN00_15190</name>
</gene>
<comment type="pathway">
    <text evidence="7">Glycan biosynthesis; glycogen biosynthesis.</text>
</comment>
<dbReference type="InterPro" id="IPR011835">
    <property type="entry name" value="GS/SS"/>
</dbReference>
<dbReference type="AlphaFoldDB" id="A0A0P6XRA8"/>
<dbReference type="UniPathway" id="UPA00164"/>
<dbReference type="InterPro" id="IPR001296">
    <property type="entry name" value="Glyco_trans_1"/>
</dbReference>
<dbReference type="PANTHER" id="PTHR45825">
    <property type="entry name" value="GRANULE-BOUND STARCH SYNTHASE 1, CHLOROPLASTIC/AMYLOPLASTIC"/>
    <property type="match status" value="1"/>
</dbReference>
<dbReference type="EC" id="2.4.1.21" evidence="7"/>
<evidence type="ECO:0000256" key="1">
    <source>
        <dbReference type="ARBA" id="ARBA00001478"/>
    </source>
</evidence>
<feature type="domain" description="Glycosyl transferase family 1" evidence="8">
    <location>
        <begin position="301"/>
        <end position="453"/>
    </location>
</feature>
<keyword evidence="5 7" id="KW-0808">Transferase</keyword>
<evidence type="ECO:0000256" key="7">
    <source>
        <dbReference type="HAMAP-Rule" id="MF_00484"/>
    </source>
</evidence>
<sequence length="493" mass="54797">MPENASTISVLFAAAEADPFAKVGGLGDVAGALPVALQKLSEQAGRPRLDVRVVIPFHPVIRNKGFTPELVAEVLVSSISGDQKAQIYTQTINNVPVYLIDGEPVQKISPVYSSNNAVDAEKYVFFCQAALQMLLKLNWIPDVINANDWHTAPMIYALSLLKKGSASHPLKKVHTVFTIHNLPFMGAGAEKWMAHYHLPPAETQQIPRWGVHHPLPLGILTADKIVTVSPTYAQEIMTPAFGCGLEKFLQSRQQDVKGILNGLDEELWNPQTDTHIAQPFSAATISTRQKNKTELLKEFNLDPDPQRPLLILISRMDQQKGVDLAVKAARLIADEDWQMILLGTGDPTLEEDCRQLEKEYPDRVRAAIRFDASLSRRMYAGGDMLLMPSRYEPCGLAQMISMRYGCVPVARATGGLKDSIHQTLTMQHGTGFLFKPATESALARALRKALQIYQNPQLWQQIQLNGMAVNFSWATPALEYANLYQQLLKERNE</sequence>
<feature type="domain" description="Starch synthase catalytic" evidence="9">
    <location>
        <begin position="10"/>
        <end position="250"/>
    </location>
</feature>
<evidence type="ECO:0000256" key="4">
    <source>
        <dbReference type="ARBA" id="ARBA00022676"/>
    </source>
</evidence>
<dbReference type="InterPro" id="IPR013534">
    <property type="entry name" value="Starch_synth_cat_dom"/>
</dbReference>
<dbReference type="RefSeq" id="WP_075063886.1">
    <property type="nucleotide sequence ID" value="NZ_LGCL01000039.1"/>
</dbReference>
<comment type="function">
    <text evidence="2 7">Synthesizes alpha-1,4-glucan chains using ADP-glucose.</text>
</comment>
<dbReference type="SUPFAM" id="SSF53756">
    <property type="entry name" value="UDP-Glycosyltransferase/glycogen phosphorylase"/>
    <property type="match status" value="1"/>
</dbReference>
<dbReference type="PANTHER" id="PTHR45825:SF11">
    <property type="entry name" value="ALPHA AMYLASE DOMAIN-CONTAINING PROTEIN"/>
    <property type="match status" value="1"/>
</dbReference>
<evidence type="ECO:0000256" key="2">
    <source>
        <dbReference type="ARBA" id="ARBA00002764"/>
    </source>
</evidence>
<evidence type="ECO:0000256" key="5">
    <source>
        <dbReference type="ARBA" id="ARBA00022679"/>
    </source>
</evidence>
<keyword evidence="4 7" id="KW-0328">Glycosyltransferase</keyword>
<organism evidence="10 11">
    <name type="scientific">Ornatilinea apprima</name>
    <dbReference type="NCBI Taxonomy" id="1134406"/>
    <lineage>
        <taxon>Bacteria</taxon>
        <taxon>Bacillati</taxon>
        <taxon>Chloroflexota</taxon>
        <taxon>Anaerolineae</taxon>
        <taxon>Anaerolineales</taxon>
        <taxon>Anaerolineaceae</taxon>
        <taxon>Ornatilinea</taxon>
    </lineage>
</organism>
<dbReference type="STRING" id="1134406.ADN00_15190"/>
<dbReference type="PATRIC" id="fig|1134406.4.peg.740"/>
<proteinExistence type="inferred from homology"/>
<dbReference type="HAMAP" id="MF_00484">
    <property type="entry name" value="Glycogen_synth"/>
    <property type="match status" value="1"/>
</dbReference>
<dbReference type="CDD" id="cd03791">
    <property type="entry name" value="GT5_Glycogen_synthase_DULL1-like"/>
    <property type="match status" value="1"/>
</dbReference>
<evidence type="ECO:0000259" key="8">
    <source>
        <dbReference type="Pfam" id="PF00534"/>
    </source>
</evidence>
<keyword evidence="6 7" id="KW-0320">Glycogen biosynthesis</keyword>
<keyword evidence="11" id="KW-1185">Reference proteome</keyword>
<evidence type="ECO:0000313" key="10">
    <source>
        <dbReference type="EMBL" id="KPL72176.1"/>
    </source>
</evidence>
<evidence type="ECO:0000313" key="11">
    <source>
        <dbReference type="Proteomes" id="UP000050417"/>
    </source>
</evidence>
<dbReference type="GO" id="GO:0004373">
    <property type="term" value="F:alpha-1,4-glucan glucosyltransferase (UDP-glucose donor) activity"/>
    <property type="evidence" value="ECO:0007669"/>
    <property type="project" value="InterPro"/>
</dbReference>
<evidence type="ECO:0000259" key="9">
    <source>
        <dbReference type="Pfam" id="PF08323"/>
    </source>
</evidence>
<dbReference type="Gene3D" id="3.40.50.2000">
    <property type="entry name" value="Glycogen Phosphorylase B"/>
    <property type="match status" value="2"/>
</dbReference>
<evidence type="ECO:0000256" key="6">
    <source>
        <dbReference type="ARBA" id="ARBA00023056"/>
    </source>
</evidence>
<dbReference type="Pfam" id="PF00534">
    <property type="entry name" value="Glycos_transf_1"/>
    <property type="match status" value="1"/>
</dbReference>
<comment type="similarity">
    <text evidence="3 7">Belongs to the glycosyltransferase 1 family. Bacterial/plant glycogen synthase subfamily.</text>
</comment>
<accession>A0A0P6XRA8</accession>
<dbReference type="OrthoDB" id="9808590at2"/>
<dbReference type="Proteomes" id="UP000050417">
    <property type="component" value="Unassembled WGS sequence"/>
</dbReference>
<dbReference type="EMBL" id="LGCL01000039">
    <property type="protein sequence ID" value="KPL72176.1"/>
    <property type="molecule type" value="Genomic_DNA"/>
</dbReference>
<protein>
    <recommendedName>
        <fullName evidence="7">Glycogen synthase</fullName>
        <ecNumber evidence="7">2.4.1.21</ecNumber>
    </recommendedName>
    <alternativeName>
        <fullName evidence="7">Starch [bacterial glycogen] synthase</fullName>
    </alternativeName>
</protein>
<dbReference type="NCBIfam" id="TIGR02095">
    <property type="entry name" value="glgA"/>
    <property type="match status" value="1"/>
</dbReference>
<dbReference type="GO" id="GO:0009011">
    <property type="term" value="F:alpha-1,4-glucan glucosyltransferase (ADP-glucose donor) activity"/>
    <property type="evidence" value="ECO:0007669"/>
    <property type="project" value="UniProtKB-UniRule"/>
</dbReference>
<comment type="caution">
    <text evidence="10">The sequence shown here is derived from an EMBL/GenBank/DDBJ whole genome shotgun (WGS) entry which is preliminary data.</text>
</comment>
<reference evidence="10 11" key="1">
    <citation type="submission" date="2015-07" db="EMBL/GenBank/DDBJ databases">
        <title>Genome sequence of Ornatilinea apprima DSM 23815.</title>
        <authorList>
            <person name="Hemp J."/>
            <person name="Ward L.M."/>
            <person name="Pace L.A."/>
            <person name="Fischer W.W."/>
        </authorList>
    </citation>
    <scope>NUCLEOTIDE SEQUENCE [LARGE SCALE GENOMIC DNA]</scope>
    <source>
        <strain evidence="10 11">P3M-1</strain>
    </source>
</reference>
<comment type="catalytic activity">
    <reaction evidence="1 7">
        <text>[(1-&gt;4)-alpha-D-glucosyl](n) + ADP-alpha-D-glucose = [(1-&gt;4)-alpha-D-glucosyl](n+1) + ADP + H(+)</text>
        <dbReference type="Rhea" id="RHEA:18189"/>
        <dbReference type="Rhea" id="RHEA-COMP:9584"/>
        <dbReference type="Rhea" id="RHEA-COMP:9587"/>
        <dbReference type="ChEBI" id="CHEBI:15378"/>
        <dbReference type="ChEBI" id="CHEBI:15444"/>
        <dbReference type="ChEBI" id="CHEBI:57498"/>
        <dbReference type="ChEBI" id="CHEBI:456216"/>
        <dbReference type="EC" id="2.4.1.21"/>
    </reaction>
</comment>
<feature type="binding site" evidence="7">
    <location>
        <position position="22"/>
    </location>
    <ligand>
        <name>ADP-alpha-D-glucose</name>
        <dbReference type="ChEBI" id="CHEBI:57498"/>
    </ligand>
</feature>
<dbReference type="Pfam" id="PF08323">
    <property type="entry name" value="Glyco_transf_5"/>
    <property type="match status" value="1"/>
</dbReference>